<name>A0A7X0PAC4_9BURK</name>
<dbReference type="EMBL" id="JACHLK010000001">
    <property type="protein sequence ID" value="MBB6558191.1"/>
    <property type="molecule type" value="Genomic_DNA"/>
</dbReference>
<dbReference type="Proteomes" id="UP000575083">
    <property type="component" value="Unassembled WGS sequence"/>
</dbReference>
<dbReference type="AlphaFoldDB" id="A0A7X0PAC4"/>
<evidence type="ECO:0000313" key="2">
    <source>
        <dbReference type="Proteomes" id="UP000575083"/>
    </source>
</evidence>
<dbReference type="RefSeq" id="WP_184855581.1">
    <property type="nucleotide sequence ID" value="NZ_JACHLK010000001.1"/>
</dbReference>
<protein>
    <recommendedName>
        <fullName evidence="3">Phenylacetic acid degradation protein</fullName>
    </recommendedName>
</protein>
<keyword evidence="2" id="KW-1185">Reference proteome</keyword>
<sequence>MGIILQILGLVITFTMAMEALRRFGIDVGWLNPLTFFHRRAWKKKVTTPPLYALDHPVDVVAVLALATVQTTGAITVQQKTGVQALLQEHLALTEGDAGSLWVASAHMLRNRALALSELPEVLARSADKFTDYHVQTLKTVMRSAALIEPPINAAQQQLIDAVDAYFAKKNAAKGPWSAAS</sequence>
<reference evidence="1 2" key="1">
    <citation type="submission" date="2020-08" db="EMBL/GenBank/DDBJ databases">
        <title>Functional genomics of gut bacteria from endangered species of beetles.</title>
        <authorList>
            <person name="Carlos-Shanley C."/>
        </authorList>
    </citation>
    <scope>NUCLEOTIDE SEQUENCE [LARGE SCALE GENOMIC DNA]</scope>
    <source>
        <strain evidence="1 2">S00198</strain>
    </source>
</reference>
<evidence type="ECO:0008006" key="3">
    <source>
        <dbReference type="Google" id="ProtNLM"/>
    </source>
</evidence>
<proteinExistence type="predicted"/>
<accession>A0A7X0PAC4</accession>
<comment type="caution">
    <text evidence="1">The sequence shown here is derived from an EMBL/GenBank/DDBJ whole genome shotgun (WGS) entry which is preliminary data.</text>
</comment>
<organism evidence="1 2">
    <name type="scientific">Acidovorax soli</name>
    <dbReference type="NCBI Taxonomy" id="592050"/>
    <lineage>
        <taxon>Bacteria</taxon>
        <taxon>Pseudomonadati</taxon>
        <taxon>Pseudomonadota</taxon>
        <taxon>Betaproteobacteria</taxon>
        <taxon>Burkholderiales</taxon>
        <taxon>Comamonadaceae</taxon>
        <taxon>Acidovorax</taxon>
    </lineage>
</organism>
<gene>
    <name evidence="1" type="ORF">HNP48_000855</name>
</gene>
<evidence type="ECO:0000313" key="1">
    <source>
        <dbReference type="EMBL" id="MBB6558191.1"/>
    </source>
</evidence>